<dbReference type="EMBL" id="JAEAOA010002328">
    <property type="protein sequence ID" value="KAK3597643.1"/>
    <property type="molecule type" value="Genomic_DNA"/>
</dbReference>
<reference evidence="1" key="3">
    <citation type="submission" date="2023-05" db="EMBL/GenBank/DDBJ databases">
        <authorList>
            <person name="Smith C.H."/>
        </authorList>
    </citation>
    <scope>NUCLEOTIDE SEQUENCE</scope>
    <source>
        <strain evidence="1">CHS0354</strain>
        <tissue evidence="1">Mantle</tissue>
    </source>
</reference>
<accession>A0AAE0W0L8</accession>
<dbReference type="AlphaFoldDB" id="A0AAE0W0L8"/>
<name>A0AAE0W0L8_9BIVA</name>
<evidence type="ECO:0000313" key="2">
    <source>
        <dbReference type="Proteomes" id="UP001195483"/>
    </source>
</evidence>
<keyword evidence="2" id="KW-1185">Reference proteome</keyword>
<reference evidence="1" key="2">
    <citation type="journal article" date="2021" name="Genome Biol. Evol.">
        <title>Developing a high-quality reference genome for a parasitic bivalve with doubly uniparental inheritance (Bivalvia: Unionida).</title>
        <authorList>
            <person name="Smith C.H."/>
        </authorList>
    </citation>
    <scope>NUCLEOTIDE SEQUENCE</scope>
    <source>
        <strain evidence="1">CHS0354</strain>
        <tissue evidence="1">Mantle</tissue>
    </source>
</reference>
<gene>
    <name evidence="1" type="ORF">CHS0354_040009</name>
</gene>
<organism evidence="1 2">
    <name type="scientific">Potamilus streckersoni</name>
    <dbReference type="NCBI Taxonomy" id="2493646"/>
    <lineage>
        <taxon>Eukaryota</taxon>
        <taxon>Metazoa</taxon>
        <taxon>Spiralia</taxon>
        <taxon>Lophotrochozoa</taxon>
        <taxon>Mollusca</taxon>
        <taxon>Bivalvia</taxon>
        <taxon>Autobranchia</taxon>
        <taxon>Heteroconchia</taxon>
        <taxon>Palaeoheterodonta</taxon>
        <taxon>Unionida</taxon>
        <taxon>Unionoidea</taxon>
        <taxon>Unionidae</taxon>
        <taxon>Ambleminae</taxon>
        <taxon>Lampsilini</taxon>
        <taxon>Potamilus</taxon>
    </lineage>
</organism>
<proteinExistence type="predicted"/>
<comment type="caution">
    <text evidence="1">The sequence shown here is derived from an EMBL/GenBank/DDBJ whole genome shotgun (WGS) entry which is preliminary data.</text>
</comment>
<reference evidence="1" key="1">
    <citation type="journal article" date="2021" name="Genome Biol. Evol.">
        <title>A High-Quality Reference Genome for a Parasitic Bivalve with Doubly Uniparental Inheritance (Bivalvia: Unionida).</title>
        <authorList>
            <person name="Smith C.H."/>
        </authorList>
    </citation>
    <scope>NUCLEOTIDE SEQUENCE</scope>
    <source>
        <strain evidence="1">CHS0354</strain>
    </source>
</reference>
<dbReference type="Proteomes" id="UP001195483">
    <property type="component" value="Unassembled WGS sequence"/>
</dbReference>
<evidence type="ECO:0000313" key="1">
    <source>
        <dbReference type="EMBL" id="KAK3597643.1"/>
    </source>
</evidence>
<protein>
    <submittedName>
        <fullName evidence="1">Uncharacterized protein</fullName>
    </submittedName>
</protein>
<sequence length="201" mass="22350">MVGDFEIKEAKGILRMVVLVEIKDYFCLQELYEFRNKMTVNCEDNQKIEDLGPIQQLLGRVVVYCHKLNIPGGFFDAYLITASTIHHKIAIGIAGLPQALASLETDSTWARGQSVVCGPFRRFYMKVTSSGKANPEKARATTIAPHTVNECNCGHHIGLFYYTRGTLYSPVNIALDAETPDYELGSSNKVEGVTWVVLNAM</sequence>